<dbReference type="GO" id="GO:0000139">
    <property type="term" value="C:Golgi membrane"/>
    <property type="evidence" value="ECO:0007669"/>
    <property type="project" value="InterPro"/>
</dbReference>
<organism evidence="3 4">
    <name type="scientific">Angiostrongylus cantonensis</name>
    <name type="common">Rat lungworm</name>
    <dbReference type="NCBI Taxonomy" id="6313"/>
    <lineage>
        <taxon>Eukaryota</taxon>
        <taxon>Metazoa</taxon>
        <taxon>Ecdysozoa</taxon>
        <taxon>Nematoda</taxon>
        <taxon>Chromadorea</taxon>
        <taxon>Rhabditida</taxon>
        <taxon>Rhabditina</taxon>
        <taxon>Rhabditomorpha</taxon>
        <taxon>Strongyloidea</taxon>
        <taxon>Metastrongylidae</taxon>
        <taxon>Angiostrongylus</taxon>
    </lineage>
</organism>
<dbReference type="GO" id="GO:0005789">
    <property type="term" value="C:endoplasmic reticulum membrane"/>
    <property type="evidence" value="ECO:0007669"/>
    <property type="project" value="TreeGrafter"/>
</dbReference>
<feature type="transmembrane region" description="Helical" evidence="1">
    <location>
        <begin position="124"/>
        <end position="144"/>
    </location>
</feature>
<dbReference type="Proteomes" id="UP000035642">
    <property type="component" value="Unassembled WGS sequence"/>
</dbReference>
<dbReference type="InterPro" id="IPR019402">
    <property type="entry name" value="CWH43_N"/>
</dbReference>
<feature type="domain" description="CWH43-like N-terminal" evidence="2">
    <location>
        <begin position="84"/>
        <end position="189"/>
    </location>
</feature>
<evidence type="ECO:0000256" key="1">
    <source>
        <dbReference type="SAM" id="Phobius"/>
    </source>
</evidence>
<evidence type="ECO:0000259" key="2">
    <source>
        <dbReference type="Pfam" id="PF10277"/>
    </source>
</evidence>
<keyword evidence="3" id="KW-1185">Reference proteome</keyword>
<keyword evidence="1" id="KW-0812">Transmembrane</keyword>
<dbReference type="Pfam" id="PF10277">
    <property type="entry name" value="Frag1"/>
    <property type="match status" value="1"/>
</dbReference>
<evidence type="ECO:0000313" key="4">
    <source>
        <dbReference type="WBParaSite" id="ACAC_0000277701-mRNA-1"/>
    </source>
</evidence>
<dbReference type="AlphaFoldDB" id="A0A0K0CYN7"/>
<sequence length="202" mass="22780">MVLMTNDDSVERMSESCVRSSVPLETTAPNSTISGFSVRFVVSMGALLPGFGCYFCIAYTYIFQYEIIANFTEDDQCPGVHSSVPASQLDALILRIVPKITSASLYRRAFRKAAPKSAAYHHVIYFYTKTMWIELLGLIAVSVIDIKFSFVVHAISYSIWIISFNFNMLFNTILHHFGGIREKSGKVHSYDLLLLLFRSVSF</sequence>
<keyword evidence="1" id="KW-1133">Transmembrane helix</keyword>
<reference evidence="3" key="1">
    <citation type="submission" date="2012-09" db="EMBL/GenBank/DDBJ databases">
        <authorList>
            <person name="Martin A.A."/>
        </authorList>
    </citation>
    <scope>NUCLEOTIDE SEQUENCE</scope>
</reference>
<evidence type="ECO:0000313" key="3">
    <source>
        <dbReference type="Proteomes" id="UP000035642"/>
    </source>
</evidence>
<keyword evidence="1" id="KW-0472">Membrane</keyword>
<name>A0A0K0CYN7_ANGCA</name>
<reference evidence="4" key="2">
    <citation type="submission" date="2017-02" db="UniProtKB">
        <authorList>
            <consortium name="WormBaseParasite"/>
        </authorList>
    </citation>
    <scope>IDENTIFICATION</scope>
</reference>
<proteinExistence type="predicted"/>
<accession>A0A0K0CYN7</accession>
<dbReference type="WBParaSite" id="ACAC_0000277701-mRNA-1">
    <property type="protein sequence ID" value="ACAC_0000277701-mRNA-1"/>
    <property type="gene ID" value="ACAC_0000277701"/>
</dbReference>
<feature type="transmembrane region" description="Helical" evidence="1">
    <location>
        <begin position="150"/>
        <end position="174"/>
    </location>
</feature>
<protein>
    <submittedName>
        <fullName evidence="4">7TM_GPCR_Srx domain-containing protein</fullName>
    </submittedName>
</protein>
<dbReference type="InterPro" id="IPR039545">
    <property type="entry name" value="PGAP2"/>
</dbReference>
<dbReference type="GO" id="GO:0006506">
    <property type="term" value="P:GPI anchor biosynthetic process"/>
    <property type="evidence" value="ECO:0007669"/>
    <property type="project" value="TreeGrafter"/>
</dbReference>
<dbReference type="PANTHER" id="PTHR12892">
    <property type="entry name" value="FGF RECEPTOR ACTIVATING PROTEIN 1"/>
    <property type="match status" value="1"/>
</dbReference>
<dbReference type="PANTHER" id="PTHR12892:SF15">
    <property type="entry name" value="POST-GPI ATTACHMENT TO PROTEINS FACTOR 2-LIKE"/>
    <property type="match status" value="1"/>
</dbReference>
<dbReference type="STRING" id="6313.A0A0K0CYN7"/>
<feature type="transmembrane region" description="Helical" evidence="1">
    <location>
        <begin position="40"/>
        <end position="62"/>
    </location>
</feature>